<keyword evidence="4" id="KW-1185">Reference proteome</keyword>
<accession>A0A512JC86</accession>
<proteinExistence type="predicted"/>
<dbReference type="Proteomes" id="UP000321960">
    <property type="component" value="Unassembled WGS sequence"/>
</dbReference>
<dbReference type="EMBL" id="BSPK01000037">
    <property type="protein sequence ID" value="GLS64442.1"/>
    <property type="molecule type" value="Genomic_DNA"/>
</dbReference>
<organism evidence="1 3">
    <name type="scientific">Methylobacterium oxalidis</name>
    <dbReference type="NCBI Taxonomy" id="944322"/>
    <lineage>
        <taxon>Bacteria</taxon>
        <taxon>Pseudomonadati</taxon>
        <taxon>Pseudomonadota</taxon>
        <taxon>Alphaproteobacteria</taxon>
        <taxon>Hyphomicrobiales</taxon>
        <taxon>Methylobacteriaceae</taxon>
        <taxon>Methylobacterium</taxon>
    </lineage>
</organism>
<dbReference type="OrthoDB" id="8005369at2"/>
<dbReference type="RefSeq" id="WP_147029009.1">
    <property type="nucleotide sequence ID" value="NZ_BJZU01000164.1"/>
</dbReference>
<comment type="caution">
    <text evidence="1">The sequence shown here is derived from an EMBL/GenBank/DDBJ whole genome shotgun (WGS) entry which is preliminary data.</text>
</comment>
<dbReference type="Proteomes" id="UP001156856">
    <property type="component" value="Unassembled WGS sequence"/>
</dbReference>
<sequence length="89" mass="9198">MPTEPPSASPSETFPASNAPACAYMRELLHLLSEDRAGGADRLFLSLLMLELRALTSGASDATLRAIVTARTTAGFASLGGLPGIVRPA</sequence>
<reference evidence="2" key="4">
    <citation type="submission" date="2023-01" db="EMBL/GenBank/DDBJ databases">
        <title>Draft genome sequence of Methylobacterium oxalidis strain NBRC 107715.</title>
        <authorList>
            <person name="Sun Q."/>
            <person name="Mori K."/>
        </authorList>
    </citation>
    <scope>NUCLEOTIDE SEQUENCE</scope>
    <source>
        <strain evidence="2">NBRC 107715</strain>
    </source>
</reference>
<reference evidence="4" key="2">
    <citation type="journal article" date="2019" name="Int. J. Syst. Evol. Microbiol.">
        <title>The Global Catalogue of Microorganisms (GCM) 10K type strain sequencing project: providing services to taxonomists for standard genome sequencing and annotation.</title>
        <authorList>
            <consortium name="The Broad Institute Genomics Platform"/>
            <consortium name="The Broad Institute Genome Sequencing Center for Infectious Disease"/>
            <person name="Wu L."/>
            <person name="Ma J."/>
        </authorList>
    </citation>
    <scope>NUCLEOTIDE SEQUENCE [LARGE SCALE GENOMIC DNA]</scope>
    <source>
        <strain evidence="4">NBRC 107715</strain>
    </source>
</reference>
<evidence type="ECO:0000313" key="3">
    <source>
        <dbReference type="Proteomes" id="UP000321960"/>
    </source>
</evidence>
<evidence type="ECO:0000313" key="2">
    <source>
        <dbReference type="EMBL" id="GLS64442.1"/>
    </source>
</evidence>
<reference evidence="1 3" key="3">
    <citation type="submission" date="2019-07" db="EMBL/GenBank/DDBJ databases">
        <title>Whole genome shotgun sequence of Methylobacterium oxalidis NBRC 107715.</title>
        <authorList>
            <person name="Hosoyama A."/>
            <person name="Uohara A."/>
            <person name="Ohji S."/>
            <person name="Ichikawa N."/>
        </authorList>
    </citation>
    <scope>NUCLEOTIDE SEQUENCE [LARGE SCALE GENOMIC DNA]</scope>
    <source>
        <strain evidence="1 3">NBRC 107715</strain>
    </source>
</reference>
<protein>
    <submittedName>
        <fullName evidence="1">Uncharacterized protein</fullName>
    </submittedName>
</protein>
<dbReference type="AlphaFoldDB" id="A0A512JC86"/>
<evidence type="ECO:0000313" key="4">
    <source>
        <dbReference type="Proteomes" id="UP001156856"/>
    </source>
</evidence>
<evidence type="ECO:0000313" key="1">
    <source>
        <dbReference type="EMBL" id="GEP07574.1"/>
    </source>
</evidence>
<gene>
    <name evidence="2" type="ORF">GCM10007888_28230</name>
    <name evidence="1" type="ORF">MOX02_56120</name>
</gene>
<name>A0A512JC86_9HYPH</name>
<reference evidence="2" key="1">
    <citation type="journal article" date="2014" name="Int. J. Syst. Evol. Microbiol.">
        <title>Complete genome of a new Firmicutes species belonging to the dominant human colonic microbiota ('Ruminococcus bicirculans') reveals two chromosomes and a selective capacity to utilize plant glucans.</title>
        <authorList>
            <consortium name="NISC Comparative Sequencing Program"/>
            <person name="Wegmann U."/>
            <person name="Louis P."/>
            <person name="Goesmann A."/>
            <person name="Henrissat B."/>
            <person name="Duncan S.H."/>
            <person name="Flint H.J."/>
        </authorList>
    </citation>
    <scope>NUCLEOTIDE SEQUENCE</scope>
    <source>
        <strain evidence="2">NBRC 107715</strain>
    </source>
</reference>
<dbReference type="EMBL" id="BJZU01000164">
    <property type="protein sequence ID" value="GEP07574.1"/>
    <property type="molecule type" value="Genomic_DNA"/>
</dbReference>